<sequence length="101" mass="10232">MSAIAKLKASAQLLAAALVALAGAAVAATAVGHAIDPEHIGLWSGPEAFFFGIVRGATVHGAHQLPASTLYIVAVMVVGICGFVVRELLGFARAGLARQAR</sequence>
<name>A0A9X1YMJ8_9BURK</name>
<keyword evidence="1" id="KW-1133">Transmembrane helix</keyword>
<proteinExistence type="predicted"/>
<dbReference type="RefSeq" id="WP_275684979.1">
    <property type="nucleotide sequence ID" value="NZ_JAJLJH010000011.1"/>
</dbReference>
<evidence type="ECO:0000313" key="3">
    <source>
        <dbReference type="EMBL" id="MCK9688928.1"/>
    </source>
</evidence>
<accession>A0A9X1YMJ8</accession>
<gene>
    <name evidence="3" type="ORF">LPC04_24710</name>
</gene>
<evidence type="ECO:0000256" key="2">
    <source>
        <dbReference type="SAM" id="SignalP"/>
    </source>
</evidence>
<feature type="transmembrane region" description="Helical" evidence="1">
    <location>
        <begin position="70"/>
        <end position="89"/>
    </location>
</feature>
<dbReference type="Proteomes" id="UP001139353">
    <property type="component" value="Unassembled WGS sequence"/>
</dbReference>
<dbReference type="AlphaFoldDB" id="A0A9X1YMJ8"/>
<keyword evidence="1" id="KW-0472">Membrane</keyword>
<keyword evidence="1" id="KW-0812">Transmembrane</keyword>
<keyword evidence="2" id="KW-0732">Signal</keyword>
<feature type="chain" id="PRO_5040753695" evidence="2">
    <location>
        <begin position="28"/>
        <end position="101"/>
    </location>
</feature>
<feature type="signal peptide" evidence="2">
    <location>
        <begin position="1"/>
        <end position="27"/>
    </location>
</feature>
<evidence type="ECO:0000256" key="1">
    <source>
        <dbReference type="SAM" id="Phobius"/>
    </source>
</evidence>
<keyword evidence="4" id="KW-1185">Reference proteome</keyword>
<comment type="caution">
    <text evidence="3">The sequence shown here is derived from an EMBL/GenBank/DDBJ whole genome shotgun (WGS) entry which is preliminary data.</text>
</comment>
<protein>
    <submittedName>
        <fullName evidence="3">Uncharacterized protein</fullName>
    </submittedName>
</protein>
<dbReference type="EMBL" id="JAJLJH010000011">
    <property type="protein sequence ID" value="MCK9688928.1"/>
    <property type="molecule type" value="Genomic_DNA"/>
</dbReference>
<evidence type="ECO:0000313" key="4">
    <source>
        <dbReference type="Proteomes" id="UP001139353"/>
    </source>
</evidence>
<organism evidence="3 4">
    <name type="scientific">Scleromatobacter humisilvae</name>
    <dbReference type="NCBI Taxonomy" id="2897159"/>
    <lineage>
        <taxon>Bacteria</taxon>
        <taxon>Pseudomonadati</taxon>
        <taxon>Pseudomonadota</taxon>
        <taxon>Betaproteobacteria</taxon>
        <taxon>Burkholderiales</taxon>
        <taxon>Sphaerotilaceae</taxon>
        <taxon>Scleromatobacter</taxon>
    </lineage>
</organism>
<reference evidence="3" key="1">
    <citation type="submission" date="2021-11" db="EMBL/GenBank/DDBJ databases">
        <title>BS-T2-15 a new species belonging to the Comamonadaceae family isolated from the soil of a French oak forest.</title>
        <authorList>
            <person name="Mieszkin S."/>
            <person name="Alain K."/>
        </authorList>
    </citation>
    <scope>NUCLEOTIDE SEQUENCE</scope>
    <source>
        <strain evidence="3">BS-T2-15</strain>
    </source>
</reference>